<gene>
    <name evidence="1" type="ORF">RSEGYP2_15</name>
</gene>
<evidence type="ECO:0000313" key="1">
    <source>
        <dbReference type="EMBL" id="AUO78176.1"/>
    </source>
</evidence>
<reference evidence="1 2" key="1">
    <citation type="submission" date="2017-12" db="EMBL/GenBank/DDBJ databases">
        <title>Sequencing, genome analysis and host range of a novel Ralstonia phage RsoP1EGY isolated from Egypt.</title>
        <authorList>
            <person name="Ahmad A.A."/>
            <person name="Addy H.S."/>
            <person name="Elhalag K.M."/>
            <person name="Nasr-Eldin M.A."/>
            <person name="Hussien A.S."/>
            <person name="Huang Q."/>
        </authorList>
    </citation>
    <scope>NUCLEOTIDE SEQUENCE [LARGE SCALE GENOMIC DNA]</scope>
</reference>
<proteinExistence type="predicted"/>
<evidence type="ECO:0000313" key="2">
    <source>
        <dbReference type="Proteomes" id="UP000244501"/>
    </source>
</evidence>
<accession>A0A2R2ZGB4</accession>
<dbReference type="Proteomes" id="UP000244501">
    <property type="component" value="Segment"/>
</dbReference>
<name>A0A2R2ZGB4_9CAUD</name>
<protein>
    <submittedName>
        <fullName evidence="1">Uncharacterized protein</fullName>
    </submittedName>
</protein>
<dbReference type="EMBL" id="MG711516">
    <property type="protein sequence ID" value="AUO78176.1"/>
    <property type="molecule type" value="Genomic_DNA"/>
</dbReference>
<keyword evidence="2" id="KW-1185">Reference proteome</keyword>
<sequence>MSMSELRVLGHQLRFVAAEDGLRHAAVHVLLVHLVFAQDDALRGQVPPPVRLVDPGAHLCHCFLQ</sequence>
<organism evidence="1 2">
    <name type="scientific">Ralstonia phage RsoP1EGY</name>
    <dbReference type="NCBI Taxonomy" id="2070026"/>
    <lineage>
        <taxon>Viruses</taxon>
        <taxon>Duplodnaviria</taxon>
        <taxon>Heunggongvirae</taxon>
        <taxon>Uroviricota</taxon>
        <taxon>Caudoviricetes</taxon>
        <taxon>Autographivirales</taxon>
        <taxon>Gyeongsanvirus</taxon>
        <taxon>Gyeongsanvirus RsoP1EGY</taxon>
    </lineage>
</organism>